<protein>
    <submittedName>
        <fullName evidence="1">Uncharacterized protein</fullName>
    </submittedName>
</protein>
<evidence type="ECO:0000313" key="2">
    <source>
        <dbReference type="Proteomes" id="UP000070529"/>
    </source>
</evidence>
<keyword evidence="2" id="KW-1185">Reference proteome</keyword>
<reference evidence="1 2" key="1">
    <citation type="submission" date="2015-11" db="EMBL/GenBank/DDBJ databases">
        <title>Genomic Taxonomy of the Vibrionaceae.</title>
        <authorList>
            <person name="Gomez-Gil B."/>
            <person name="Enciso-Ibarra J."/>
        </authorList>
    </citation>
    <scope>NUCLEOTIDE SEQUENCE [LARGE SCALE GENOMIC DNA]</scope>
    <source>
        <strain evidence="1 2">CAIM 912</strain>
    </source>
</reference>
<proteinExistence type="predicted"/>
<name>A0A135I647_9GAMM</name>
<sequence length="69" mass="8003">MLTTLNVHHQKSYRPIKHKNQIYIAKTAEDRSEELLIKSTASNRKAGCTYKKAPYSEDAFKPKKVVIRQ</sequence>
<evidence type="ECO:0000313" key="1">
    <source>
        <dbReference type="EMBL" id="KXF80864.1"/>
    </source>
</evidence>
<gene>
    <name evidence="1" type="ORF">ATN88_16490</name>
</gene>
<organism evidence="1 2">
    <name type="scientific">Enterovibrio coralii</name>
    <dbReference type="NCBI Taxonomy" id="294935"/>
    <lineage>
        <taxon>Bacteria</taxon>
        <taxon>Pseudomonadati</taxon>
        <taxon>Pseudomonadota</taxon>
        <taxon>Gammaproteobacteria</taxon>
        <taxon>Vibrionales</taxon>
        <taxon>Vibrionaceae</taxon>
        <taxon>Enterovibrio</taxon>
    </lineage>
</organism>
<comment type="caution">
    <text evidence="1">The sequence shown here is derived from an EMBL/GenBank/DDBJ whole genome shotgun (WGS) entry which is preliminary data.</text>
</comment>
<dbReference type="Proteomes" id="UP000070529">
    <property type="component" value="Unassembled WGS sequence"/>
</dbReference>
<dbReference type="EMBL" id="LNTY01000049">
    <property type="protein sequence ID" value="KXF80864.1"/>
    <property type="molecule type" value="Genomic_DNA"/>
</dbReference>
<dbReference type="AlphaFoldDB" id="A0A135I647"/>
<accession>A0A135I647</accession>